<name>A0A1H6V6J3_9DEIO</name>
<dbReference type="EMBL" id="FNZA01000003">
    <property type="protein sequence ID" value="SEJ00259.1"/>
    <property type="molecule type" value="Genomic_DNA"/>
</dbReference>
<evidence type="ECO:0000313" key="2">
    <source>
        <dbReference type="EMBL" id="SEJ00259.1"/>
    </source>
</evidence>
<evidence type="ECO:0000313" key="3">
    <source>
        <dbReference type="Proteomes" id="UP000199223"/>
    </source>
</evidence>
<dbReference type="InterPro" id="IPR050678">
    <property type="entry name" value="DNA_Partitioning_ATPase"/>
</dbReference>
<gene>
    <name evidence="2" type="ORF">SAMN04488058_10368</name>
</gene>
<dbReference type="InterPro" id="IPR002586">
    <property type="entry name" value="CobQ/CobB/MinD/ParA_Nub-bd_dom"/>
</dbReference>
<dbReference type="PANTHER" id="PTHR13696:SF96">
    <property type="entry name" value="COBQ_COBB_MIND_PARA NUCLEOTIDE BINDING DOMAIN-CONTAINING PROTEIN"/>
    <property type="match status" value="1"/>
</dbReference>
<dbReference type="InterPro" id="IPR027417">
    <property type="entry name" value="P-loop_NTPase"/>
</dbReference>
<dbReference type="Gene3D" id="3.40.50.300">
    <property type="entry name" value="P-loop containing nucleotide triphosphate hydrolases"/>
    <property type="match status" value="1"/>
</dbReference>
<organism evidence="2 3">
    <name type="scientific">Deinococcus reticulitermitis</name>
    <dbReference type="NCBI Taxonomy" id="856736"/>
    <lineage>
        <taxon>Bacteria</taxon>
        <taxon>Thermotogati</taxon>
        <taxon>Deinococcota</taxon>
        <taxon>Deinococci</taxon>
        <taxon>Deinococcales</taxon>
        <taxon>Deinococcaceae</taxon>
        <taxon>Deinococcus</taxon>
    </lineage>
</organism>
<reference evidence="3" key="1">
    <citation type="submission" date="2016-10" db="EMBL/GenBank/DDBJ databases">
        <authorList>
            <person name="Varghese N."/>
            <person name="Submissions S."/>
        </authorList>
    </citation>
    <scope>NUCLEOTIDE SEQUENCE [LARGE SCALE GENOMIC DNA]</scope>
    <source>
        <strain evidence="3">CGMCC 1.10218</strain>
    </source>
</reference>
<keyword evidence="3" id="KW-1185">Reference proteome</keyword>
<accession>A0A1H6V6J3</accession>
<evidence type="ECO:0000259" key="1">
    <source>
        <dbReference type="Pfam" id="PF01656"/>
    </source>
</evidence>
<dbReference type="STRING" id="856736.SAMN04488058_10368"/>
<feature type="domain" description="CobQ/CobB/MinD/ParA nucleotide binding" evidence="1">
    <location>
        <begin position="18"/>
        <end position="174"/>
    </location>
</feature>
<dbReference type="Proteomes" id="UP000199223">
    <property type="component" value="Unassembled WGS sequence"/>
</dbReference>
<dbReference type="PANTHER" id="PTHR13696">
    <property type="entry name" value="P-LOOP CONTAINING NUCLEOSIDE TRIPHOSPHATE HYDROLASE"/>
    <property type="match status" value="1"/>
</dbReference>
<proteinExistence type="predicted"/>
<dbReference type="SUPFAM" id="SSF52540">
    <property type="entry name" value="P-loop containing nucleoside triphosphate hydrolases"/>
    <property type="match status" value="1"/>
</dbReference>
<dbReference type="PIRSF" id="PIRSF009320">
    <property type="entry name" value="Nuc_binding_HP_1000"/>
    <property type="match status" value="1"/>
</dbReference>
<dbReference type="CDD" id="cd02042">
    <property type="entry name" value="ParAB_family"/>
    <property type="match status" value="1"/>
</dbReference>
<sequence>MDSPFPALCYARAMPKVIAVTSEKGGVGKSTLAVHLTGALSARGLLAALIDEDGRVGSSLRWSRRQEGGLGFEVLEPDDVKPKRVAGHDALILDTEGRPRRKELRQLAERADLLLLPSGVSALELEATRELLEFLDEAGAARHTRVVLTRVPPTGLAGEHAREDLREGGWTVCNTLVRHYAAYQKAAEAGVLCRDVRDPRAENAWHDILQLSREVL</sequence>
<protein>
    <submittedName>
        <fullName evidence="2">Chromosome partitioning protein</fullName>
    </submittedName>
</protein>
<dbReference type="AlphaFoldDB" id="A0A1H6V6J3"/>
<dbReference type="Pfam" id="PF01656">
    <property type="entry name" value="CbiA"/>
    <property type="match status" value="1"/>
</dbReference>